<keyword evidence="3" id="KW-1185">Reference proteome</keyword>
<sequence>MRLTLILKLADNNLGGMEEAPKVGMHCRPEHLRGAARHDGQFIVVPAMRRTSGSGVNPTPLERTNP</sequence>
<evidence type="ECO:0000313" key="3">
    <source>
        <dbReference type="Proteomes" id="UP000305887"/>
    </source>
</evidence>
<feature type="compositionally biased region" description="Polar residues" evidence="1">
    <location>
        <begin position="51"/>
        <end position="66"/>
    </location>
</feature>
<protein>
    <submittedName>
        <fullName evidence="2">Uncharacterized protein</fullName>
    </submittedName>
</protein>
<evidence type="ECO:0000313" key="2">
    <source>
        <dbReference type="EMBL" id="TNC46976.1"/>
    </source>
</evidence>
<name>A0A5C4MT80_9RHOB</name>
<dbReference type="AlphaFoldDB" id="A0A5C4MT80"/>
<dbReference type="Proteomes" id="UP000305887">
    <property type="component" value="Unassembled WGS sequence"/>
</dbReference>
<evidence type="ECO:0000256" key="1">
    <source>
        <dbReference type="SAM" id="MobiDB-lite"/>
    </source>
</evidence>
<comment type="caution">
    <text evidence="2">The sequence shown here is derived from an EMBL/GenBank/DDBJ whole genome shotgun (WGS) entry which is preliminary data.</text>
</comment>
<gene>
    <name evidence="2" type="ORF">FHG66_17415</name>
</gene>
<dbReference type="RefSeq" id="WP_139078327.1">
    <property type="nucleotide sequence ID" value="NZ_VDFU01000029.1"/>
</dbReference>
<feature type="region of interest" description="Disordered" evidence="1">
    <location>
        <begin position="47"/>
        <end position="66"/>
    </location>
</feature>
<reference evidence="2 3" key="1">
    <citation type="submission" date="2019-06" db="EMBL/GenBank/DDBJ databases">
        <title>YIM 131921 draft genome.</title>
        <authorList>
            <person name="Jiang L."/>
        </authorList>
    </citation>
    <scope>NUCLEOTIDE SEQUENCE [LARGE SCALE GENOMIC DNA]</scope>
    <source>
        <strain evidence="2 3">YIM 131921</strain>
    </source>
</reference>
<organism evidence="2 3">
    <name type="scientific">Rubellimicrobium rubrum</name>
    <dbReference type="NCBI Taxonomy" id="2585369"/>
    <lineage>
        <taxon>Bacteria</taxon>
        <taxon>Pseudomonadati</taxon>
        <taxon>Pseudomonadota</taxon>
        <taxon>Alphaproteobacteria</taxon>
        <taxon>Rhodobacterales</taxon>
        <taxon>Roseobacteraceae</taxon>
        <taxon>Rubellimicrobium</taxon>
    </lineage>
</organism>
<accession>A0A5C4MT80</accession>
<proteinExistence type="predicted"/>
<dbReference type="EMBL" id="VDFU01000029">
    <property type="protein sequence ID" value="TNC46976.1"/>
    <property type="molecule type" value="Genomic_DNA"/>
</dbReference>